<evidence type="ECO:0000256" key="1">
    <source>
        <dbReference type="SAM" id="MobiDB-lite"/>
    </source>
</evidence>
<organism evidence="2 3">
    <name type="scientific">Amanita muscaria (strain Koide BX008)</name>
    <dbReference type="NCBI Taxonomy" id="946122"/>
    <lineage>
        <taxon>Eukaryota</taxon>
        <taxon>Fungi</taxon>
        <taxon>Dikarya</taxon>
        <taxon>Basidiomycota</taxon>
        <taxon>Agaricomycotina</taxon>
        <taxon>Agaricomycetes</taxon>
        <taxon>Agaricomycetidae</taxon>
        <taxon>Agaricales</taxon>
        <taxon>Pluteineae</taxon>
        <taxon>Amanitaceae</taxon>
        <taxon>Amanita</taxon>
    </lineage>
</organism>
<name>A0A0C2T0V3_AMAMK</name>
<dbReference type="InParanoid" id="A0A0C2T0V3"/>
<feature type="region of interest" description="Disordered" evidence="1">
    <location>
        <begin position="178"/>
        <end position="219"/>
    </location>
</feature>
<gene>
    <name evidence="2" type="ORF">M378DRAFT_70034</name>
</gene>
<keyword evidence="3" id="KW-1185">Reference proteome</keyword>
<feature type="region of interest" description="Disordered" evidence="1">
    <location>
        <begin position="313"/>
        <end position="375"/>
    </location>
</feature>
<feature type="compositionally biased region" description="Basic and acidic residues" evidence="1">
    <location>
        <begin position="313"/>
        <end position="331"/>
    </location>
</feature>
<feature type="compositionally biased region" description="Pro residues" evidence="1">
    <location>
        <begin position="206"/>
        <end position="216"/>
    </location>
</feature>
<dbReference type="AlphaFoldDB" id="A0A0C2T0V3"/>
<feature type="compositionally biased region" description="Basic and acidic residues" evidence="1">
    <location>
        <begin position="357"/>
        <end position="369"/>
    </location>
</feature>
<proteinExistence type="predicted"/>
<sequence length="375" mass="42429">MSLDQNLFTLHFTPSKEDPRVLNLTDPHETIYYRRVRIPGQTYKFELYDPGSEALLATAAGLAGSSKHKTLELYNPTTVIELKHAGTLTFRWTFKWEDHDYEWKKEECYMVRKPDPPVMVAIAKELGKSKMMSVQILDYNLNRFDIQDRKGLEIVILTALLTFQDLAEINPSDALAKGRKVSDGQLATSPTNGLPAPMPNNATDLMPPPPPPPKPAPKTGIDRIAEIQALRGEINEVVVENEGTVADYAQYCFNLLEDDAMLFITVKSAGAEQVPKVLQVVEEAKRTRHKNSQGEESEMHQYVLYDVEKPKGPKRINLDDFDHNKNRDKYKPPSNLTIHLSKIDMPELQPKPQQGDKNFKGKQADKQNNDHNNGV</sequence>
<dbReference type="STRING" id="946122.A0A0C2T0V3"/>
<evidence type="ECO:0000313" key="3">
    <source>
        <dbReference type="Proteomes" id="UP000054549"/>
    </source>
</evidence>
<evidence type="ECO:0000313" key="2">
    <source>
        <dbReference type="EMBL" id="KIL69435.1"/>
    </source>
</evidence>
<dbReference type="OrthoDB" id="3357341at2759"/>
<dbReference type="Proteomes" id="UP000054549">
    <property type="component" value="Unassembled WGS sequence"/>
</dbReference>
<protein>
    <submittedName>
        <fullName evidence="2">Uncharacterized protein</fullName>
    </submittedName>
</protein>
<dbReference type="HOGENOM" id="CLU_024142_1_0_1"/>
<dbReference type="EMBL" id="KN818226">
    <property type="protein sequence ID" value="KIL69435.1"/>
    <property type="molecule type" value="Genomic_DNA"/>
</dbReference>
<accession>A0A0C2T0V3</accession>
<reference evidence="2 3" key="1">
    <citation type="submission" date="2014-04" db="EMBL/GenBank/DDBJ databases">
        <title>Evolutionary Origins and Diversification of the Mycorrhizal Mutualists.</title>
        <authorList>
            <consortium name="DOE Joint Genome Institute"/>
            <consortium name="Mycorrhizal Genomics Consortium"/>
            <person name="Kohler A."/>
            <person name="Kuo A."/>
            <person name="Nagy L.G."/>
            <person name="Floudas D."/>
            <person name="Copeland A."/>
            <person name="Barry K.W."/>
            <person name="Cichocki N."/>
            <person name="Veneault-Fourrey C."/>
            <person name="LaButti K."/>
            <person name="Lindquist E.A."/>
            <person name="Lipzen A."/>
            <person name="Lundell T."/>
            <person name="Morin E."/>
            <person name="Murat C."/>
            <person name="Riley R."/>
            <person name="Ohm R."/>
            <person name="Sun H."/>
            <person name="Tunlid A."/>
            <person name="Henrissat B."/>
            <person name="Grigoriev I.V."/>
            <person name="Hibbett D.S."/>
            <person name="Martin F."/>
        </authorList>
    </citation>
    <scope>NUCLEOTIDE SEQUENCE [LARGE SCALE GENOMIC DNA]</scope>
    <source>
        <strain evidence="2 3">Koide BX008</strain>
    </source>
</reference>